<keyword evidence="5 6" id="KW-0472">Membrane</keyword>
<dbReference type="AlphaFoldDB" id="A0A069REG5"/>
<keyword evidence="4 6" id="KW-1133">Transmembrane helix</keyword>
<evidence type="ECO:0000256" key="6">
    <source>
        <dbReference type="SAM" id="Phobius"/>
    </source>
</evidence>
<gene>
    <name evidence="7" type="ORF">CLIT_14c00310</name>
</gene>
<proteinExistence type="inferred from homology"/>
<dbReference type="OrthoDB" id="9799219at2"/>
<protein>
    <submittedName>
        <fullName evidence="7">Sodium/proton antiporter</fullName>
    </submittedName>
</protein>
<feature type="transmembrane region" description="Helical" evidence="6">
    <location>
        <begin position="79"/>
        <end position="100"/>
    </location>
</feature>
<dbReference type="PANTHER" id="PTHR34583">
    <property type="entry name" value="ANTIPORTER SUBUNIT MNHC2-RELATED"/>
    <property type="match status" value="1"/>
</dbReference>
<dbReference type="InterPro" id="IPR050601">
    <property type="entry name" value="CPA3_antiporter_subunitC"/>
</dbReference>
<accession>A0A069REG5</accession>
<dbReference type="Pfam" id="PF00420">
    <property type="entry name" value="Oxidored_q2"/>
    <property type="match status" value="1"/>
</dbReference>
<feature type="transmembrane region" description="Helical" evidence="6">
    <location>
        <begin position="6"/>
        <end position="27"/>
    </location>
</feature>
<dbReference type="eggNOG" id="COG1006">
    <property type="taxonomic scope" value="Bacteria"/>
</dbReference>
<evidence type="ECO:0000256" key="1">
    <source>
        <dbReference type="ARBA" id="ARBA00004141"/>
    </source>
</evidence>
<evidence type="ECO:0000313" key="8">
    <source>
        <dbReference type="Proteomes" id="UP000027946"/>
    </source>
</evidence>
<evidence type="ECO:0000256" key="3">
    <source>
        <dbReference type="ARBA" id="ARBA00022692"/>
    </source>
</evidence>
<sequence length="120" mass="13183">MEKLLTNYVETCSIVLFGIGFMTLLINNNMLKKIIGLNIMDTAVFLFFIAKGYISGKKAPIVIGKLGAVFEYINPVPTALMLTGIVVAVSMTALALALTVKLHEKYGTIEMDEIIRIREA</sequence>
<dbReference type="EMBL" id="JJMM01000014">
    <property type="protein sequence ID" value="KDR94570.1"/>
    <property type="molecule type" value="Genomic_DNA"/>
</dbReference>
<keyword evidence="3 6" id="KW-0812">Transmembrane</keyword>
<evidence type="ECO:0000256" key="4">
    <source>
        <dbReference type="ARBA" id="ARBA00022989"/>
    </source>
</evidence>
<evidence type="ECO:0000256" key="2">
    <source>
        <dbReference type="ARBA" id="ARBA00010388"/>
    </source>
</evidence>
<reference evidence="7 8" key="1">
    <citation type="submission" date="2014-03" db="EMBL/GenBank/DDBJ databases">
        <title>Genome sequence of Clostridium litorale W6, DSM 5388.</title>
        <authorList>
            <person name="Poehlein A."/>
            <person name="Jagirdar A."/>
            <person name="Khonsari B."/>
            <person name="Chibani C.M."/>
            <person name="Gutierrez Gutierrez D.A."/>
            <person name="Davydova E."/>
            <person name="Alghaithi H.S."/>
            <person name="Nair K.P."/>
            <person name="Dhamotharan K."/>
            <person name="Chandran L."/>
            <person name="G W."/>
            <person name="Daniel R."/>
        </authorList>
    </citation>
    <scope>NUCLEOTIDE SEQUENCE [LARGE SCALE GENOMIC DNA]</scope>
    <source>
        <strain evidence="7 8">W6</strain>
    </source>
</reference>
<dbReference type="PANTHER" id="PTHR34583:SF3">
    <property type="entry name" value="MULTISUBUNIT SODIUM_HYDROGEN ANTIPORTER, MNHC SUBUNIT"/>
    <property type="match status" value="1"/>
</dbReference>
<dbReference type="InterPro" id="IPR039428">
    <property type="entry name" value="NUOK/Mnh_C1-like"/>
</dbReference>
<dbReference type="Gene3D" id="1.10.287.3510">
    <property type="match status" value="1"/>
</dbReference>
<feature type="transmembrane region" description="Helical" evidence="6">
    <location>
        <begin position="34"/>
        <end position="54"/>
    </location>
</feature>
<comment type="subcellular location">
    <subcellularLocation>
        <location evidence="1">Membrane</location>
        <topology evidence="1">Multi-pass membrane protein</topology>
    </subcellularLocation>
</comment>
<dbReference type="RefSeq" id="WP_038266408.1">
    <property type="nucleotide sequence ID" value="NZ_FSRH01000016.1"/>
</dbReference>
<organism evidence="7 8">
    <name type="scientific">Peptoclostridium litorale DSM 5388</name>
    <dbReference type="NCBI Taxonomy" id="1121324"/>
    <lineage>
        <taxon>Bacteria</taxon>
        <taxon>Bacillati</taxon>
        <taxon>Bacillota</taxon>
        <taxon>Clostridia</taxon>
        <taxon>Peptostreptococcales</taxon>
        <taxon>Peptoclostridiaceae</taxon>
        <taxon>Peptoclostridium</taxon>
    </lineage>
</organism>
<comment type="caution">
    <text evidence="7">The sequence shown here is derived from an EMBL/GenBank/DDBJ whole genome shotgun (WGS) entry which is preliminary data.</text>
</comment>
<dbReference type="STRING" id="1121324.CLIT_14c00310"/>
<evidence type="ECO:0000256" key="5">
    <source>
        <dbReference type="ARBA" id="ARBA00023136"/>
    </source>
</evidence>
<evidence type="ECO:0000313" key="7">
    <source>
        <dbReference type="EMBL" id="KDR94570.1"/>
    </source>
</evidence>
<comment type="similarity">
    <text evidence="2">Belongs to the CPA3 antiporters (TC 2.A.63) subunit C family.</text>
</comment>
<dbReference type="GO" id="GO:0016020">
    <property type="term" value="C:membrane"/>
    <property type="evidence" value="ECO:0007669"/>
    <property type="project" value="UniProtKB-SubCell"/>
</dbReference>
<name>A0A069REG5_PEPLI</name>
<dbReference type="Proteomes" id="UP000027946">
    <property type="component" value="Unassembled WGS sequence"/>
</dbReference>
<keyword evidence="8" id="KW-1185">Reference proteome</keyword>